<dbReference type="Proteomes" id="UP000016543">
    <property type="component" value="Unassembled WGS sequence"/>
</dbReference>
<dbReference type="InterPro" id="IPR016053">
    <property type="entry name" value="Haem_Oase-like"/>
</dbReference>
<accession>A0ABM9WM30</accession>
<evidence type="ECO:0008006" key="4">
    <source>
        <dbReference type="Google" id="ProtNLM"/>
    </source>
</evidence>
<dbReference type="RefSeq" id="WP_006955970.1">
    <property type="nucleotide sequence ID" value="NZ_CH672406.1"/>
</dbReference>
<organism evidence="2 3">
    <name type="scientific">Idiomarina baltica OS145</name>
    <dbReference type="NCBI Taxonomy" id="314276"/>
    <lineage>
        <taxon>Bacteria</taxon>
        <taxon>Pseudomonadati</taxon>
        <taxon>Pseudomonadota</taxon>
        <taxon>Gammaproteobacteria</taxon>
        <taxon>Alteromonadales</taxon>
        <taxon>Idiomarinaceae</taxon>
        <taxon>Idiomarina</taxon>
    </lineage>
</organism>
<keyword evidence="3" id="KW-1185">Reference proteome</keyword>
<feature type="region of interest" description="Disordered" evidence="1">
    <location>
        <begin position="1"/>
        <end position="22"/>
    </location>
</feature>
<proteinExistence type="predicted"/>
<name>A0ABM9WM30_9GAMM</name>
<feature type="compositionally biased region" description="Basic and acidic residues" evidence="1">
    <location>
        <begin position="12"/>
        <end position="22"/>
    </location>
</feature>
<evidence type="ECO:0000256" key="1">
    <source>
        <dbReference type="SAM" id="MobiDB-lite"/>
    </source>
</evidence>
<sequence>MKKHSARLHLKQMTEKAHREAEQSGLMKPLMGAHVSNEDYLQALNGLYSWLEGYEMCLQTWLPKDNQRLFEYYYQPRSGQILADIHALGGFTPPHNIHHVNADSIYQALGYAYVIEGSTQGGRMLSQRLNKVLNLEGNALNYFNFYRYRSWQRFIEMFEHFSFTNEQLNEMTSAAVNAFASLNSIAQRIEQRDSTVAVG</sequence>
<dbReference type="EMBL" id="AAMX01000009">
    <property type="protein sequence ID" value="EAQ31992.1"/>
    <property type="molecule type" value="Genomic_DNA"/>
</dbReference>
<feature type="compositionally biased region" description="Basic residues" evidence="1">
    <location>
        <begin position="1"/>
        <end position="10"/>
    </location>
</feature>
<reference evidence="2 3" key="1">
    <citation type="submission" date="2006-01" db="EMBL/GenBank/DDBJ databases">
        <authorList>
            <person name="Brettar I."/>
            <person name="Hofle M."/>
            <person name="Ferriera S."/>
            <person name="Johnson J."/>
            <person name="Kravitz S."/>
            <person name="Halpern A."/>
            <person name="Remington K."/>
            <person name="Beeson K."/>
            <person name="Tran B."/>
            <person name="Rogers Y.-H."/>
            <person name="Friedman R."/>
            <person name="Venter J.C."/>
        </authorList>
    </citation>
    <scope>NUCLEOTIDE SEQUENCE [LARGE SCALE GENOMIC DNA]</scope>
    <source>
        <strain evidence="2 3">OS145</strain>
    </source>
</reference>
<comment type="caution">
    <text evidence="2">The sequence shown here is derived from an EMBL/GenBank/DDBJ whole genome shotgun (WGS) entry which is preliminary data.</text>
</comment>
<dbReference type="Pfam" id="PF01126">
    <property type="entry name" value="Heme_oxygenase"/>
    <property type="match status" value="1"/>
</dbReference>
<evidence type="ECO:0000313" key="2">
    <source>
        <dbReference type="EMBL" id="EAQ31992.1"/>
    </source>
</evidence>
<dbReference type="Gene3D" id="1.20.910.10">
    <property type="entry name" value="Heme oxygenase-like"/>
    <property type="match status" value="1"/>
</dbReference>
<dbReference type="CDD" id="cd19166">
    <property type="entry name" value="HemeO-bac"/>
    <property type="match status" value="1"/>
</dbReference>
<protein>
    <recommendedName>
        <fullName evidence="4">Heme oxygenase</fullName>
    </recommendedName>
</protein>
<dbReference type="InterPro" id="IPR016084">
    <property type="entry name" value="Haem_Oase-like_multi-hlx"/>
</dbReference>
<evidence type="ECO:0000313" key="3">
    <source>
        <dbReference type="Proteomes" id="UP000016543"/>
    </source>
</evidence>
<dbReference type="SUPFAM" id="SSF48613">
    <property type="entry name" value="Heme oxygenase-like"/>
    <property type="match status" value="1"/>
</dbReference>
<gene>
    <name evidence="2" type="ORF">OS145_06942</name>
</gene>